<dbReference type="CDD" id="cd00063">
    <property type="entry name" value="FN3"/>
    <property type="match status" value="7"/>
</dbReference>
<dbReference type="InterPro" id="IPR037524">
    <property type="entry name" value="PA14/GLEYA"/>
</dbReference>
<evidence type="ECO:0000256" key="1">
    <source>
        <dbReference type="SAM" id="SignalP"/>
    </source>
</evidence>
<dbReference type="PANTHER" id="PTHR24099">
    <property type="entry name" value="E3 UBIQUITIN-PROTEIN LIGASE TRIM36-RELATED"/>
    <property type="match status" value="1"/>
</dbReference>
<dbReference type="SUPFAM" id="SSF56988">
    <property type="entry name" value="Anthrax protective antigen"/>
    <property type="match status" value="1"/>
</dbReference>
<dbReference type="SMART" id="SM00060">
    <property type="entry name" value="FN3"/>
    <property type="match status" value="8"/>
</dbReference>
<evidence type="ECO:0000259" key="3">
    <source>
        <dbReference type="PROSITE" id="PS51820"/>
    </source>
</evidence>
<dbReference type="Gene3D" id="2.60.40.10">
    <property type="entry name" value="Immunoglobulins"/>
    <property type="match status" value="7"/>
</dbReference>
<feature type="chain" id="PRO_5038467527" evidence="1">
    <location>
        <begin position="28"/>
        <end position="1408"/>
    </location>
</feature>
<dbReference type="InterPro" id="IPR013783">
    <property type="entry name" value="Ig-like_fold"/>
</dbReference>
<dbReference type="Proteomes" id="UP000310636">
    <property type="component" value="Unassembled WGS sequence"/>
</dbReference>
<feature type="domain" description="Fibronectin type-III" evidence="2">
    <location>
        <begin position="1058"/>
        <end position="1138"/>
    </location>
</feature>
<dbReference type="InterPro" id="IPR036116">
    <property type="entry name" value="FN3_sf"/>
</dbReference>
<dbReference type="OrthoDB" id="9803686at2"/>
<dbReference type="InterPro" id="IPR008979">
    <property type="entry name" value="Galactose-bd-like_sf"/>
</dbReference>
<dbReference type="InterPro" id="IPR050617">
    <property type="entry name" value="E3_ligase_FN3/SPRY"/>
</dbReference>
<dbReference type="Pfam" id="PF00041">
    <property type="entry name" value="fn3"/>
    <property type="match status" value="3"/>
</dbReference>
<evidence type="ECO:0000313" key="4">
    <source>
        <dbReference type="EMBL" id="THF80274.1"/>
    </source>
</evidence>
<feature type="signal peptide" evidence="1">
    <location>
        <begin position="1"/>
        <end position="27"/>
    </location>
</feature>
<feature type="domain" description="Fibronectin type-III" evidence="2">
    <location>
        <begin position="977"/>
        <end position="1057"/>
    </location>
</feature>
<accession>A0A4S4BYD8</accession>
<dbReference type="Gene3D" id="3.90.182.10">
    <property type="entry name" value="Toxin - Anthrax Protective Antigen,domain 1"/>
    <property type="match status" value="1"/>
</dbReference>
<dbReference type="Gene3D" id="2.60.120.430">
    <property type="entry name" value="Galactose-binding lectin"/>
    <property type="match status" value="1"/>
</dbReference>
<protein>
    <submittedName>
        <fullName evidence="4">Uncharacterized protein</fullName>
    </submittedName>
</protein>
<keyword evidence="1" id="KW-0732">Signal</keyword>
<dbReference type="InterPro" id="IPR003961">
    <property type="entry name" value="FN3_dom"/>
</dbReference>
<name>A0A4S4BYD8_9BACL</name>
<dbReference type="EMBL" id="SSOB01000011">
    <property type="protein sequence ID" value="THF80274.1"/>
    <property type="molecule type" value="Genomic_DNA"/>
</dbReference>
<gene>
    <name evidence="4" type="ORF">E6C55_10310</name>
</gene>
<reference evidence="4 5" key="1">
    <citation type="submission" date="2019-04" db="EMBL/GenBank/DDBJ databases">
        <title>Cohnella sp. nov. isolated from preserved vegetables.</title>
        <authorList>
            <person name="Lin S.-Y."/>
            <person name="Hung M.-H."/>
            <person name="Young C.-C."/>
        </authorList>
    </citation>
    <scope>NUCLEOTIDE SEQUENCE [LARGE SCALE GENOMIC DNA]</scope>
    <source>
        <strain evidence="4 5">CC-MHH1044</strain>
    </source>
</reference>
<evidence type="ECO:0000259" key="2">
    <source>
        <dbReference type="PROSITE" id="PS50853"/>
    </source>
</evidence>
<dbReference type="PANTHER" id="PTHR24099:SF11">
    <property type="entry name" value="FIBRONECTIN TYPE III DOMAIN-CONTAINING 3BA-RELATED"/>
    <property type="match status" value="1"/>
</dbReference>
<proteinExistence type="predicted"/>
<comment type="caution">
    <text evidence="4">The sequence shown here is derived from an EMBL/GenBank/DDBJ whole genome shotgun (WGS) entry which is preliminary data.</text>
</comment>
<dbReference type="Pfam" id="PF07691">
    <property type="entry name" value="PA14"/>
    <property type="match status" value="1"/>
</dbReference>
<dbReference type="InterPro" id="IPR011658">
    <property type="entry name" value="PA14_dom"/>
</dbReference>
<dbReference type="SUPFAM" id="SSF49785">
    <property type="entry name" value="Galactose-binding domain-like"/>
    <property type="match status" value="1"/>
</dbReference>
<dbReference type="SUPFAM" id="SSF49265">
    <property type="entry name" value="Fibronectin type III"/>
    <property type="match status" value="4"/>
</dbReference>
<dbReference type="PROSITE" id="PS50853">
    <property type="entry name" value="FN3"/>
    <property type="match status" value="4"/>
</dbReference>
<feature type="domain" description="PA14" evidence="3">
    <location>
        <begin position="509"/>
        <end position="648"/>
    </location>
</feature>
<dbReference type="SMART" id="SM00758">
    <property type="entry name" value="PA14"/>
    <property type="match status" value="1"/>
</dbReference>
<dbReference type="RefSeq" id="WP_136369711.1">
    <property type="nucleotide sequence ID" value="NZ_SSOB01000011.1"/>
</dbReference>
<feature type="domain" description="Fibronectin type-III" evidence="2">
    <location>
        <begin position="812"/>
        <end position="895"/>
    </location>
</feature>
<sequence length="1408" mass="151623">MNGKFTAWIARLVCLTLLLTGGIPWQAQPVSADTSVPSLDIRFQSPVIAVEEGTLPDYGEVYGDRNGYSYGWNFDHTSAVAAPVSEPVYEPSDEGSITDTVYDTTGESDTSVVASVYAPDADSSIPVLANGAWEVALPNGSYQVSVSVGSAVYESDNTLFVENTLLWDHKVLNAGERDTVQKKISVKDGKLTLRGNEESSQTYVSRITIDPVQPQTVNMDLPYIGLPAIQNKIPGDKIILEGNQSNVHQTLPFIKASGLKDTIGGYLDAQLQSLQQIQQLAEQQAKSCSGCDAQGLAAAIANSADSIVYLKSGYLNLESSVTLGSADKPVFLIVDGINSNRNLSITVYGAMVVNGSINGNTNLSLTVKAPNMSTMTGAGNLWVKGSMHLNSDSSVLADGDFAAGELIYNNGSLNVGASRLIVQNSLHINTKVWMTIENEMMVGALVSNNQTANIVVNNGDMFVRDDVQVNDQLQIDTGGVLSVGGNINSNKLPTVHTGAGSSGWTKLKITSYGLKAEYYSEADLSGERITSLDPQIDISLQSPITSAGLDDGIFSARWTGLLQARYSEHYRFTTEAKGGVKLWVNDVLLIDRWTDAGNGTNRFTGELDLEAGVPYEIRMDYANLGGQPKAALYWESDLESYNLIPQNQLKPFAAPLAATFPSSTDMTVRWSQSFNADGYEVEADGIVYPLGAVDSFVHDPLTSGTEHTYRVRANGGDIKGEWSTASSLWTLPGVPQNIRTQSTSSSVSLQWNEVQGATGYDIETYNNVIDNGNSTEYTETGLNSNLQRTYRIRAKNSSGYGEWSPIVSKATLPGLTAALSAAATDTTITLSWDAVSGATGYHLEVDGVVLDPVYQTQYVHRDLLPNTSHTYRIRSINDEGTSGWSEIVAVTTLPSIPQSLHATVGNAEIRLEWEEVSGATEYEVEVDGVVVSNGLAAAYIHAELDSNTEHTYRVRAVNGSIKGNWTDLLIRTTLSAVPVNLSAAAASNKITVTWDRVIGAAGYDIEADGKVISNGLSLSYVHEGLAPNSQHTYRVRAVTAAGNGPWSEPITQTTGLGIPANIKLLSNSDSITISWDVLDGASGYELAVDGELVEVGNVTEFTLSGLTPNTWHIFRVRAKSADLVGEWSETYRRMTGLGTPVITKVESFSTEIKLQWDEVDGASGYDIEVDGTVVDNAANKLYLHKGLVPGSSHTYRVRAKTGESYSEWSEAVVVIVKSNVPTILYATATTEAITLYWSTVSGSSSYDVEMDGKVVARVASAASEVPNYVFKGLKANTMHVFRVRTINSGGASEWSEKYTKSTIPEIVVNPGKDNKFNLLIAVPQSYGVTRRTITITYDAKSLEVLDLSGLTSVAERQAGPIEGTNMTVTRFVPGEIVIEAVNVNKTFVNTVVFLAKTNENTKVAYLVE</sequence>
<organism evidence="4 5">
    <name type="scientific">Cohnella fermenti</name>
    <dbReference type="NCBI Taxonomy" id="2565925"/>
    <lineage>
        <taxon>Bacteria</taxon>
        <taxon>Bacillati</taxon>
        <taxon>Bacillota</taxon>
        <taxon>Bacilli</taxon>
        <taxon>Bacillales</taxon>
        <taxon>Paenibacillaceae</taxon>
        <taxon>Cohnella</taxon>
    </lineage>
</organism>
<feature type="domain" description="Fibronectin type-III" evidence="2">
    <location>
        <begin position="1220"/>
        <end position="1305"/>
    </location>
</feature>
<keyword evidence="5" id="KW-1185">Reference proteome</keyword>
<evidence type="ECO:0000313" key="5">
    <source>
        <dbReference type="Proteomes" id="UP000310636"/>
    </source>
</evidence>
<dbReference type="PROSITE" id="PS51820">
    <property type="entry name" value="PA14"/>
    <property type="match status" value="1"/>
</dbReference>